<dbReference type="EMBL" id="CP143786">
    <property type="protein sequence ID" value="WVN87622.1"/>
    <property type="molecule type" value="Genomic_DNA"/>
</dbReference>
<keyword evidence="2" id="KW-1185">Reference proteome</keyword>
<dbReference type="PANTHER" id="PTHR31591">
    <property type="entry name" value="UPF0613 PROTEIN PB24D3.06C"/>
    <property type="match status" value="1"/>
</dbReference>
<dbReference type="RefSeq" id="XP_066068322.1">
    <property type="nucleotide sequence ID" value="XM_066212225.1"/>
</dbReference>
<dbReference type="AlphaFoldDB" id="A0A1E3IAV2"/>
<dbReference type="SUPFAM" id="SSF53474">
    <property type="entry name" value="alpha/beta-Hydrolases"/>
    <property type="match status" value="1"/>
</dbReference>
<name>A0A1E3IAV2_9TREE</name>
<dbReference type="InterPro" id="IPR013744">
    <property type="entry name" value="SidJ"/>
</dbReference>
<dbReference type="VEuPathDB" id="FungiDB:L203_04606"/>
<dbReference type="GeneID" id="91087016"/>
<dbReference type="Pfam" id="PF08538">
    <property type="entry name" value="DUF1749"/>
    <property type="match status" value="1"/>
</dbReference>
<evidence type="ECO:0000313" key="2">
    <source>
        <dbReference type="Proteomes" id="UP000094043"/>
    </source>
</evidence>
<reference evidence="1" key="1">
    <citation type="submission" date="2016-06" db="EMBL/GenBank/DDBJ databases">
        <authorList>
            <person name="Cuomo C."/>
            <person name="Litvintseva A."/>
            <person name="Heitman J."/>
            <person name="Chen Y."/>
            <person name="Sun S."/>
            <person name="Springer D."/>
            <person name="Dromer F."/>
            <person name="Young S."/>
            <person name="Zeng Q."/>
            <person name="Chapman S."/>
            <person name="Gujja S."/>
            <person name="Saif S."/>
            <person name="Birren B."/>
        </authorList>
    </citation>
    <scope>NUCLEOTIDE SEQUENCE</scope>
    <source>
        <strain evidence="1">CBS 7841</strain>
    </source>
</reference>
<sequence length="295" mass="32796">MSLSGVLTTFSCGSYTYPIFTSGDLTAERAVVFIGGLTNGIGAVPFTYPLEGALKTAGWKFIQFHWSSAYGGYGTGSLDRDRAEMQILVKHLKTTGLKTIVIMGHSTGSQNVIHYLSSPDNNKNEYHAEGGIMQAPVSDREYCSDYKHYLDYLPVAEQWIKEGKGNQILPDEFCKTAGFDDVEMKMTAYRLWSLIGKGGDDDYFSADIPVDPSSPFVHSLSTSFGALTAPVLALYAEKDTKHQVAPPEKRLTEWEKAARGKLDWKILKGASHDVSEEEPQKALNREVLFWLKRFE</sequence>
<dbReference type="OrthoDB" id="10034502at2759"/>
<reference evidence="1" key="2">
    <citation type="journal article" date="2022" name="Elife">
        <title>Obligate sexual reproduction of a homothallic fungus closely related to the Cryptococcus pathogenic species complex.</title>
        <authorList>
            <person name="Passer A.R."/>
            <person name="Clancey S.A."/>
            <person name="Shea T."/>
            <person name="David-Palma M."/>
            <person name="Averette A.F."/>
            <person name="Boekhout T."/>
            <person name="Porcel B.M."/>
            <person name="Nowrousian M."/>
            <person name="Cuomo C.A."/>
            <person name="Sun S."/>
            <person name="Heitman J."/>
            <person name="Coelho M.A."/>
        </authorList>
    </citation>
    <scope>NUCLEOTIDE SEQUENCE</scope>
    <source>
        <strain evidence="1">CBS 7841</strain>
    </source>
</reference>
<dbReference type="Proteomes" id="UP000094043">
    <property type="component" value="Chromosome 3"/>
</dbReference>
<evidence type="ECO:0000313" key="1">
    <source>
        <dbReference type="EMBL" id="WVN87622.1"/>
    </source>
</evidence>
<dbReference type="InterPro" id="IPR029058">
    <property type="entry name" value="AB_hydrolase_fold"/>
</dbReference>
<gene>
    <name evidence="1" type="ORF">L203_102805</name>
</gene>
<reference evidence="1" key="3">
    <citation type="submission" date="2024-01" db="EMBL/GenBank/DDBJ databases">
        <authorList>
            <person name="Coelho M.A."/>
            <person name="David-Palma M."/>
            <person name="Shea T."/>
            <person name="Sun S."/>
            <person name="Cuomo C.A."/>
            <person name="Heitman J."/>
        </authorList>
    </citation>
    <scope>NUCLEOTIDE SEQUENCE</scope>
    <source>
        <strain evidence="1">CBS 7841</strain>
    </source>
</reference>
<protein>
    <submittedName>
        <fullName evidence="1">Uncharacterized protein</fullName>
    </submittedName>
</protein>
<dbReference type="Gene3D" id="3.40.50.1820">
    <property type="entry name" value="alpha/beta hydrolase"/>
    <property type="match status" value="1"/>
</dbReference>
<dbReference type="PANTHER" id="PTHR31591:SF1">
    <property type="entry name" value="UPF0613 PROTEIN PB24D3.06C"/>
    <property type="match status" value="1"/>
</dbReference>
<organism evidence="1 2">
    <name type="scientific">Cryptococcus depauperatus CBS 7841</name>
    <dbReference type="NCBI Taxonomy" id="1295531"/>
    <lineage>
        <taxon>Eukaryota</taxon>
        <taxon>Fungi</taxon>
        <taxon>Dikarya</taxon>
        <taxon>Basidiomycota</taxon>
        <taxon>Agaricomycotina</taxon>
        <taxon>Tremellomycetes</taxon>
        <taxon>Tremellales</taxon>
        <taxon>Cryptococcaceae</taxon>
        <taxon>Cryptococcus</taxon>
    </lineage>
</organism>
<accession>A0A1E3IAV2</accession>
<dbReference type="KEGG" id="cdep:91087016"/>
<proteinExistence type="predicted"/>